<protein>
    <recommendedName>
        <fullName evidence="3">DUF982 domain-containing protein</fullName>
    </recommendedName>
</protein>
<dbReference type="EMBL" id="JACIIG010000008">
    <property type="protein sequence ID" value="MBB4569397.1"/>
    <property type="molecule type" value="Genomic_DNA"/>
</dbReference>
<dbReference type="AlphaFoldDB" id="A0A7W6ZWA0"/>
<gene>
    <name evidence="1" type="ORF">GGE60_003521</name>
</gene>
<dbReference type="Proteomes" id="UP000543836">
    <property type="component" value="Unassembled WGS sequence"/>
</dbReference>
<dbReference type="GeneID" id="32527971"/>
<keyword evidence="2" id="KW-1185">Reference proteome</keyword>
<dbReference type="Gene3D" id="6.10.250.730">
    <property type="match status" value="1"/>
</dbReference>
<dbReference type="RefSeq" id="WP_028752573.1">
    <property type="nucleotide sequence ID" value="NZ_JACIIG010000008.1"/>
</dbReference>
<dbReference type="Pfam" id="PF06169">
    <property type="entry name" value="DUF982"/>
    <property type="match status" value="1"/>
</dbReference>
<reference evidence="1 2" key="1">
    <citation type="submission" date="2020-08" db="EMBL/GenBank/DDBJ databases">
        <title>Genomic Encyclopedia of Type Strains, Phase IV (KMG-V): Genome sequencing to study the core and pangenomes of soil and plant-associated prokaryotes.</title>
        <authorList>
            <person name="Whitman W."/>
        </authorList>
    </citation>
    <scope>NUCLEOTIDE SEQUENCE [LARGE SCALE GENOMIC DNA]</scope>
    <source>
        <strain evidence="1 2">SEMIA 492</strain>
    </source>
</reference>
<name>A0A7W6ZWA0_9HYPH</name>
<proteinExistence type="predicted"/>
<comment type="caution">
    <text evidence="1">The sequence shown here is derived from an EMBL/GenBank/DDBJ whole genome shotgun (WGS) entry which is preliminary data.</text>
</comment>
<evidence type="ECO:0000313" key="2">
    <source>
        <dbReference type="Proteomes" id="UP000543836"/>
    </source>
</evidence>
<accession>A0A7W6ZWA0</accession>
<dbReference type="OrthoDB" id="8381799at2"/>
<organism evidence="1 2">
    <name type="scientific">Rhizobium leucaenae</name>
    <dbReference type="NCBI Taxonomy" id="29450"/>
    <lineage>
        <taxon>Bacteria</taxon>
        <taxon>Pseudomonadati</taxon>
        <taxon>Pseudomonadota</taxon>
        <taxon>Alphaproteobacteria</taxon>
        <taxon>Hyphomicrobiales</taxon>
        <taxon>Rhizobiaceae</taxon>
        <taxon>Rhizobium/Agrobacterium group</taxon>
        <taxon>Rhizobium</taxon>
    </lineage>
</organism>
<evidence type="ECO:0008006" key="3">
    <source>
        <dbReference type="Google" id="ProtNLM"/>
    </source>
</evidence>
<evidence type="ECO:0000313" key="1">
    <source>
        <dbReference type="EMBL" id="MBB4569397.1"/>
    </source>
</evidence>
<sequence>MKRQWWNDPVNVETCIFGRYVIVNSTESAAQYMFEEWRGDRSATAFQAVMQALFDAHDGKLPIDDARAAFMTAVENAGLRFAADKI</sequence>
<dbReference type="InterPro" id="IPR010385">
    <property type="entry name" value="DUF982"/>
</dbReference>